<accession>A0ABP9BA15</accession>
<evidence type="ECO:0000313" key="2">
    <source>
        <dbReference type="Proteomes" id="UP001501411"/>
    </source>
</evidence>
<name>A0ABP9BA15_9SPHI</name>
<evidence type="ECO:0000313" key="1">
    <source>
        <dbReference type="EMBL" id="GAA4792719.1"/>
    </source>
</evidence>
<comment type="caution">
    <text evidence="1">The sequence shown here is derived from an EMBL/GenBank/DDBJ whole genome shotgun (WGS) entry which is preliminary data.</text>
</comment>
<keyword evidence="2" id="KW-1185">Reference proteome</keyword>
<protein>
    <recommendedName>
        <fullName evidence="3">Lipoprotein</fullName>
    </recommendedName>
</protein>
<proteinExistence type="predicted"/>
<dbReference type="EMBL" id="BAABIQ010000033">
    <property type="protein sequence ID" value="GAA4792719.1"/>
    <property type="molecule type" value="Genomic_DNA"/>
</dbReference>
<dbReference type="Proteomes" id="UP001501411">
    <property type="component" value="Unassembled WGS sequence"/>
</dbReference>
<reference evidence="2" key="1">
    <citation type="journal article" date="2019" name="Int. J. Syst. Evol. Microbiol.">
        <title>The Global Catalogue of Microorganisms (GCM) 10K type strain sequencing project: providing services to taxonomists for standard genome sequencing and annotation.</title>
        <authorList>
            <consortium name="The Broad Institute Genomics Platform"/>
            <consortium name="The Broad Institute Genome Sequencing Center for Infectious Disease"/>
            <person name="Wu L."/>
            <person name="Ma J."/>
        </authorList>
    </citation>
    <scope>NUCLEOTIDE SEQUENCE [LARGE SCALE GENOMIC DNA]</scope>
    <source>
        <strain evidence="2">JCM 18200</strain>
    </source>
</reference>
<organism evidence="1 2">
    <name type="scientific">Olivibacter ginsenosidimutans</name>
    <dbReference type="NCBI Taxonomy" id="1176537"/>
    <lineage>
        <taxon>Bacteria</taxon>
        <taxon>Pseudomonadati</taxon>
        <taxon>Bacteroidota</taxon>
        <taxon>Sphingobacteriia</taxon>
        <taxon>Sphingobacteriales</taxon>
        <taxon>Sphingobacteriaceae</taxon>
        <taxon>Olivibacter</taxon>
    </lineage>
</organism>
<sequence>MYPFLVLLCFLLSITACQHRKQQDDQEKDKKQEYVYTPKKGSLVITSETANPEVENISLYGDDEKDSITSVAPKNGKFTLEVKAIKLHEIYFIKVAGKSTKPGTSGLAWEEIVPVLAIPSVEFKLVQKPFNHVGSISKVNFSIQGGGEEQQLLNSWHSALATQEAEEEGQTEEYAIGGTGASRWQERKSLLKPQLLLPKILLASISL</sequence>
<evidence type="ECO:0008006" key="3">
    <source>
        <dbReference type="Google" id="ProtNLM"/>
    </source>
</evidence>
<gene>
    <name evidence="1" type="ORF">GCM10023231_21110</name>
</gene>